<evidence type="ECO:0000313" key="3">
    <source>
        <dbReference type="Proteomes" id="UP000320421"/>
    </source>
</evidence>
<evidence type="ECO:0000259" key="1">
    <source>
        <dbReference type="Pfam" id="PF08308"/>
    </source>
</evidence>
<protein>
    <submittedName>
        <fullName evidence="2">PEGA domain protein</fullName>
    </submittedName>
</protein>
<dbReference type="OrthoDB" id="272812at2"/>
<dbReference type="InterPro" id="IPR013229">
    <property type="entry name" value="PEGA"/>
</dbReference>
<keyword evidence="3" id="KW-1185">Reference proteome</keyword>
<dbReference type="AlphaFoldDB" id="A0A517PJS9"/>
<gene>
    <name evidence="2" type="ORF">HG66A1_14040</name>
</gene>
<accession>A0A517PJS9</accession>
<dbReference type="Pfam" id="PF08308">
    <property type="entry name" value="PEGA"/>
    <property type="match status" value="1"/>
</dbReference>
<name>A0A517PJS9_9PLAN</name>
<sequence length="157" mass="17841">MSDPVNTLRARAAVPRFRFASVDVKRGSLFALLLLLAAVQTGCVHRRMTIRSVPSGALVKVDGEEIGYTPVSMDFTYYGTREITLTKDGYETQSVMQKVRTPWYQWMPLDAVTDNLLPFEVTNRHEFTYQLQPKVVVPTEELLNRGNMLRSETQIGQ</sequence>
<feature type="domain" description="PEGA" evidence="1">
    <location>
        <begin position="48"/>
        <end position="93"/>
    </location>
</feature>
<proteinExistence type="predicted"/>
<organism evidence="2 3">
    <name type="scientific">Gimesia chilikensis</name>
    <dbReference type="NCBI Taxonomy" id="2605989"/>
    <lineage>
        <taxon>Bacteria</taxon>
        <taxon>Pseudomonadati</taxon>
        <taxon>Planctomycetota</taxon>
        <taxon>Planctomycetia</taxon>
        <taxon>Planctomycetales</taxon>
        <taxon>Planctomycetaceae</taxon>
        <taxon>Gimesia</taxon>
    </lineage>
</organism>
<reference evidence="2 3" key="1">
    <citation type="submission" date="2019-02" db="EMBL/GenBank/DDBJ databases">
        <title>Deep-cultivation of Planctomycetes and their phenomic and genomic characterization uncovers novel biology.</title>
        <authorList>
            <person name="Wiegand S."/>
            <person name="Jogler M."/>
            <person name="Boedeker C."/>
            <person name="Pinto D."/>
            <person name="Vollmers J."/>
            <person name="Rivas-Marin E."/>
            <person name="Kohn T."/>
            <person name="Peeters S.H."/>
            <person name="Heuer A."/>
            <person name="Rast P."/>
            <person name="Oberbeckmann S."/>
            <person name="Bunk B."/>
            <person name="Jeske O."/>
            <person name="Meyerdierks A."/>
            <person name="Storesund J.E."/>
            <person name="Kallscheuer N."/>
            <person name="Luecker S."/>
            <person name="Lage O.M."/>
            <person name="Pohl T."/>
            <person name="Merkel B.J."/>
            <person name="Hornburger P."/>
            <person name="Mueller R.-W."/>
            <person name="Bruemmer F."/>
            <person name="Labrenz M."/>
            <person name="Spormann A.M."/>
            <person name="Op den Camp H."/>
            <person name="Overmann J."/>
            <person name="Amann R."/>
            <person name="Jetten M.S.M."/>
            <person name="Mascher T."/>
            <person name="Medema M.H."/>
            <person name="Devos D.P."/>
            <person name="Kaster A.-K."/>
            <person name="Ovreas L."/>
            <person name="Rohde M."/>
            <person name="Galperin M.Y."/>
            <person name="Jogler C."/>
        </authorList>
    </citation>
    <scope>NUCLEOTIDE SEQUENCE [LARGE SCALE GENOMIC DNA]</scope>
    <source>
        <strain evidence="2 3">HG66A1</strain>
    </source>
</reference>
<dbReference type="Proteomes" id="UP000320421">
    <property type="component" value="Chromosome"/>
</dbReference>
<dbReference type="EMBL" id="CP036266">
    <property type="protein sequence ID" value="QDT19636.1"/>
    <property type="molecule type" value="Genomic_DNA"/>
</dbReference>
<evidence type="ECO:0000313" key="2">
    <source>
        <dbReference type="EMBL" id="QDT19636.1"/>
    </source>
</evidence>